<dbReference type="PANTHER" id="PTHR43091">
    <property type="entry name" value="3-OXOACYL-[ACYL-CARRIER-PROTEIN] SYNTHASE"/>
    <property type="match status" value="1"/>
</dbReference>
<evidence type="ECO:0000256" key="11">
    <source>
        <dbReference type="ARBA" id="ARBA00052407"/>
    </source>
</evidence>
<dbReference type="InterPro" id="IPR004655">
    <property type="entry name" value="FabH"/>
</dbReference>
<keyword evidence="4 14" id="KW-0808">Transferase</keyword>
<evidence type="ECO:0000256" key="14">
    <source>
        <dbReference type="HAMAP-Rule" id="MF_01815"/>
    </source>
</evidence>
<accession>G5K032</accession>
<comment type="function">
    <text evidence="14">Catalyzes the condensation reaction of fatty acid synthesis by the addition to an acyl acceptor of two carbons from malonyl-ACP. Catalyzes the first condensation reaction which initiates fatty acid synthesis and may therefore play a role in governing the total rate of fatty acid production. Possesses both acetoacetyl-ACP synthase and acetyl transacylase activities. Its substrate specificity determines the biosynthesis of branched-chain and/or straight-chain of fatty acids.</text>
</comment>
<evidence type="ECO:0000259" key="15">
    <source>
        <dbReference type="Pfam" id="PF08541"/>
    </source>
</evidence>
<dbReference type="EMBL" id="AEUX02000001">
    <property type="protein sequence ID" value="EHI70940.1"/>
    <property type="molecule type" value="Genomic_DNA"/>
</dbReference>
<evidence type="ECO:0000256" key="9">
    <source>
        <dbReference type="ARBA" id="ARBA00023315"/>
    </source>
</evidence>
<evidence type="ECO:0000256" key="1">
    <source>
        <dbReference type="ARBA" id="ARBA00005194"/>
    </source>
</evidence>
<feature type="domain" description="Beta-ketoacyl-[acyl-carrier-protein] synthase III N-terminal" evidence="16">
    <location>
        <begin position="106"/>
        <end position="183"/>
    </location>
</feature>
<organism evidence="17 18">
    <name type="scientific">Streptococcus ictaluri 707-05</name>
    <dbReference type="NCBI Taxonomy" id="764299"/>
    <lineage>
        <taxon>Bacteria</taxon>
        <taxon>Bacillati</taxon>
        <taxon>Bacillota</taxon>
        <taxon>Bacilli</taxon>
        <taxon>Lactobacillales</taxon>
        <taxon>Streptococcaceae</taxon>
        <taxon>Streptococcus</taxon>
    </lineage>
</organism>
<feature type="domain" description="Beta-ketoacyl-[acyl-carrier-protein] synthase III C-terminal" evidence="15">
    <location>
        <begin position="234"/>
        <end position="324"/>
    </location>
</feature>
<keyword evidence="8 14" id="KW-0511">Multifunctional enzyme</keyword>
<protein>
    <recommendedName>
        <fullName evidence="14">Beta-ketoacyl-[acyl-carrier-protein] synthase III</fullName>
        <shortName evidence="14">Beta-ketoacyl-ACP synthase III</shortName>
        <shortName evidence="14">KAS III</shortName>
        <ecNumber evidence="14">2.3.1.180</ecNumber>
    </recommendedName>
    <alternativeName>
        <fullName evidence="14">3-oxoacyl-[acyl-carrier-protein] synthase 3</fullName>
    </alternativeName>
    <alternativeName>
        <fullName evidence="14">3-oxoacyl-[acyl-carrier-protein] synthase III</fullName>
    </alternativeName>
</protein>
<dbReference type="STRING" id="764299.STRIC_0896"/>
<evidence type="ECO:0000256" key="6">
    <source>
        <dbReference type="ARBA" id="ARBA00023098"/>
    </source>
</evidence>
<comment type="pathway">
    <text evidence="1 14">Lipid metabolism; fatty acid biosynthesis.</text>
</comment>
<dbReference type="CDD" id="cd00830">
    <property type="entry name" value="KAS_III"/>
    <property type="match status" value="1"/>
</dbReference>
<comment type="similarity">
    <text evidence="2 14">Belongs to the thiolase-like superfamily. FabH family.</text>
</comment>
<comment type="caution">
    <text evidence="17">The sequence shown here is derived from an EMBL/GenBank/DDBJ whole genome shotgun (WGS) entry which is preliminary data.</text>
</comment>
<keyword evidence="7 14" id="KW-0275">Fatty acid biosynthesis</keyword>
<evidence type="ECO:0000313" key="18">
    <source>
        <dbReference type="Proteomes" id="UP000003330"/>
    </source>
</evidence>
<evidence type="ECO:0000256" key="13">
    <source>
        <dbReference type="ARBA" id="ARBA00052985"/>
    </source>
</evidence>
<dbReference type="InterPro" id="IPR016039">
    <property type="entry name" value="Thiolase-like"/>
</dbReference>
<reference evidence="17 18" key="1">
    <citation type="journal article" date="2014" name="Int. J. Syst. Evol. Microbiol.">
        <title>Phylogenomics and the dynamic genome evolution of the genus Streptococcus.</title>
        <authorList>
            <consortium name="The Broad Institute Genome Sequencing Platform"/>
            <person name="Richards V.P."/>
            <person name="Palmer S.R."/>
            <person name="Pavinski Bitar P.D."/>
            <person name="Qin X."/>
            <person name="Weinstock G.M."/>
            <person name="Highlander S.K."/>
            <person name="Town C.D."/>
            <person name="Burne R.A."/>
            <person name="Stanhope M.J."/>
        </authorList>
    </citation>
    <scope>NUCLEOTIDE SEQUENCE [LARGE SCALE GENOMIC DNA]</scope>
    <source>
        <strain evidence="17 18">707-05</strain>
    </source>
</reference>
<keyword evidence="9 14" id="KW-0012">Acyltransferase</keyword>
<comment type="catalytic activity">
    <reaction evidence="11">
        <text>(2S)-2-methylbutanoyl-CoA + malonyl-[ACP] + H(+) = (4S)-4-methyl-3-oxohexanoyl-[ACP] + CO2 + CoA</text>
        <dbReference type="Rhea" id="RHEA:42276"/>
        <dbReference type="Rhea" id="RHEA-COMP:9623"/>
        <dbReference type="Rhea" id="RHEA-COMP:17148"/>
        <dbReference type="ChEBI" id="CHEBI:15378"/>
        <dbReference type="ChEBI" id="CHEBI:16526"/>
        <dbReference type="ChEBI" id="CHEBI:57287"/>
        <dbReference type="ChEBI" id="CHEBI:78449"/>
        <dbReference type="ChEBI" id="CHEBI:88166"/>
        <dbReference type="ChEBI" id="CHEBI:167462"/>
        <dbReference type="EC" id="2.3.1.300"/>
    </reaction>
    <physiologicalReaction direction="left-to-right" evidence="11">
        <dbReference type="Rhea" id="RHEA:42277"/>
    </physiologicalReaction>
</comment>
<evidence type="ECO:0000256" key="8">
    <source>
        <dbReference type="ARBA" id="ARBA00023268"/>
    </source>
</evidence>
<dbReference type="UniPathway" id="UPA00094"/>
<dbReference type="InterPro" id="IPR013747">
    <property type="entry name" value="ACP_syn_III_C"/>
</dbReference>
<comment type="catalytic activity">
    <reaction evidence="12">
        <text>2-methylpropanoyl-CoA + malonyl-[ACP] + H(+) = 4-methyl-3-oxopentanoyl-[ACP] + CO2 + CoA</text>
        <dbReference type="Rhea" id="RHEA:42268"/>
        <dbReference type="Rhea" id="RHEA-COMP:9623"/>
        <dbReference type="Rhea" id="RHEA-COMP:9940"/>
        <dbReference type="ChEBI" id="CHEBI:15378"/>
        <dbReference type="ChEBI" id="CHEBI:16526"/>
        <dbReference type="ChEBI" id="CHEBI:57287"/>
        <dbReference type="ChEBI" id="CHEBI:57338"/>
        <dbReference type="ChEBI" id="CHEBI:78449"/>
        <dbReference type="ChEBI" id="CHEBI:78820"/>
        <dbReference type="EC" id="2.3.1.300"/>
    </reaction>
    <physiologicalReaction direction="left-to-right" evidence="12">
        <dbReference type="Rhea" id="RHEA:42269"/>
    </physiologicalReaction>
</comment>
<sequence length="324" mass="35299">MAFSKISQSAHYVPKQVVTNKDLSLIMETSHDWIVSRTGIEERHISEDEMTSDLASRVAEQLLKKANLSAQSIDFIIVATITPDASMPSTAALVQEKIGADRAFAFDMAAACSGFVFALAMADKLITSGSYQRGMVIGAETLSKILDWKDRNTAVLFGDGAGGVLLEASQDRHFLAESLHTDGSRASHLTSGQTGLSSPYTKAIEVNPFLQMDGRAIFDFAIRDVSKSIKDIIAQSDLAKEDLDYLLLHQANRRILDKMARKVELPRDKFLENMMHYGNTSAASIPILLSEAVQSGHIRLDASQHILLSGFGGGLTWGSLIVKI</sequence>
<comment type="catalytic activity">
    <reaction evidence="13">
        <text>3-methylbutanoyl-CoA + malonyl-[ACP] + H(+) = 5-methyl-3-oxohexanoyl-[ACP] + CO2 + CoA</text>
        <dbReference type="Rhea" id="RHEA:42272"/>
        <dbReference type="Rhea" id="RHEA-COMP:9623"/>
        <dbReference type="Rhea" id="RHEA-COMP:9941"/>
        <dbReference type="ChEBI" id="CHEBI:15378"/>
        <dbReference type="ChEBI" id="CHEBI:16526"/>
        <dbReference type="ChEBI" id="CHEBI:57287"/>
        <dbReference type="ChEBI" id="CHEBI:57345"/>
        <dbReference type="ChEBI" id="CHEBI:78449"/>
        <dbReference type="ChEBI" id="CHEBI:78822"/>
        <dbReference type="EC" id="2.3.1.300"/>
    </reaction>
    <physiologicalReaction direction="left-to-right" evidence="13">
        <dbReference type="Rhea" id="RHEA:42273"/>
    </physiologicalReaction>
</comment>
<feature type="active site" evidence="14">
    <location>
        <position position="112"/>
    </location>
</feature>
<dbReference type="AlphaFoldDB" id="G5K032"/>
<evidence type="ECO:0000256" key="3">
    <source>
        <dbReference type="ARBA" id="ARBA00022516"/>
    </source>
</evidence>
<dbReference type="InterPro" id="IPR013751">
    <property type="entry name" value="ACP_syn_III_N"/>
</dbReference>
<evidence type="ECO:0000256" key="7">
    <source>
        <dbReference type="ARBA" id="ARBA00023160"/>
    </source>
</evidence>
<dbReference type="FunFam" id="3.40.47.10:FF:000004">
    <property type="entry name" value="3-oxoacyl-[acyl-carrier-protein] synthase 3"/>
    <property type="match status" value="1"/>
</dbReference>
<dbReference type="NCBIfam" id="TIGR00747">
    <property type="entry name" value="fabH"/>
    <property type="match status" value="1"/>
</dbReference>
<evidence type="ECO:0000256" key="10">
    <source>
        <dbReference type="ARBA" id="ARBA00051096"/>
    </source>
</evidence>
<keyword evidence="14" id="KW-0963">Cytoplasm</keyword>
<evidence type="ECO:0000256" key="5">
    <source>
        <dbReference type="ARBA" id="ARBA00022832"/>
    </source>
</evidence>
<keyword evidence="3 14" id="KW-0444">Lipid biosynthesis</keyword>
<dbReference type="HAMAP" id="MF_01815">
    <property type="entry name" value="FabH"/>
    <property type="match status" value="1"/>
</dbReference>
<evidence type="ECO:0000259" key="16">
    <source>
        <dbReference type="Pfam" id="PF08545"/>
    </source>
</evidence>
<comment type="subcellular location">
    <subcellularLocation>
        <location evidence="14">Cytoplasm</location>
    </subcellularLocation>
</comment>
<evidence type="ECO:0000313" key="17">
    <source>
        <dbReference type="EMBL" id="EHI70940.1"/>
    </source>
</evidence>
<comment type="subunit">
    <text evidence="14">Homodimer.</text>
</comment>
<feature type="active site" evidence="14">
    <location>
        <position position="279"/>
    </location>
</feature>
<keyword evidence="5 14" id="KW-0276">Fatty acid metabolism</keyword>
<keyword evidence="6 14" id="KW-0443">Lipid metabolism</keyword>
<comment type="domain">
    <text evidence="14">The last Arg residue of the ACP-binding site is essential for the weak association between ACP/AcpP and FabH.</text>
</comment>
<keyword evidence="18" id="KW-1185">Reference proteome</keyword>
<gene>
    <name evidence="14 17" type="primary">fabH</name>
    <name evidence="17" type="ORF">STRIC_0896</name>
</gene>
<feature type="region of interest" description="ACP-binding" evidence="14">
    <location>
        <begin position="250"/>
        <end position="254"/>
    </location>
</feature>
<proteinExistence type="inferred from homology"/>
<dbReference type="Gene3D" id="3.40.47.10">
    <property type="match status" value="1"/>
</dbReference>
<name>G5K032_9STRE</name>
<dbReference type="SUPFAM" id="SSF53901">
    <property type="entry name" value="Thiolase-like"/>
    <property type="match status" value="1"/>
</dbReference>
<dbReference type="GO" id="GO:0006633">
    <property type="term" value="P:fatty acid biosynthetic process"/>
    <property type="evidence" value="ECO:0007669"/>
    <property type="project" value="UniProtKB-UniRule"/>
</dbReference>
<dbReference type="OrthoDB" id="9815506at2"/>
<dbReference type="GO" id="GO:0005737">
    <property type="term" value="C:cytoplasm"/>
    <property type="evidence" value="ECO:0007669"/>
    <property type="project" value="UniProtKB-SubCell"/>
</dbReference>
<dbReference type="Pfam" id="PF08541">
    <property type="entry name" value="ACP_syn_III_C"/>
    <property type="match status" value="1"/>
</dbReference>
<dbReference type="eggNOG" id="COG0332">
    <property type="taxonomic scope" value="Bacteria"/>
</dbReference>
<dbReference type="GO" id="GO:0004315">
    <property type="term" value="F:3-oxoacyl-[acyl-carrier-protein] synthase activity"/>
    <property type="evidence" value="ECO:0007669"/>
    <property type="project" value="InterPro"/>
</dbReference>
<evidence type="ECO:0000256" key="12">
    <source>
        <dbReference type="ARBA" id="ARBA00052467"/>
    </source>
</evidence>
<dbReference type="GO" id="GO:0033818">
    <property type="term" value="F:beta-ketoacyl-acyl-carrier-protein synthase III activity"/>
    <property type="evidence" value="ECO:0007669"/>
    <property type="project" value="UniProtKB-UniRule"/>
</dbReference>
<evidence type="ECO:0000256" key="4">
    <source>
        <dbReference type="ARBA" id="ARBA00022679"/>
    </source>
</evidence>
<dbReference type="EC" id="2.3.1.180" evidence="14"/>
<dbReference type="PANTHER" id="PTHR43091:SF1">
    <property type="entry name" value="BETA-KETOACYL-[ACYL-CARRIER-PROTEIN] SYNTHASE III, CHLOROPLASTIC"/>
    <property type="match status" value="1"/>
</dbReference>
<dbReference type="Pfam" id="PF08545">
    <property type="entry name" value="ACP_syn_III"/>
    <property type="match status" value="1"/>
</dbReference>
<dbReference type="NCBIfam" id="NF006829">
    <property type="entry name" value="PRK09352.1"/>
    <property type="match status" value="1"/>
</dbReference>
<feature type="active site" evidence="14">
    <location>
        <position position="249"/>
    </location>
</feature>
<dbReference type="RefSeq" id="WP_008087289.1">
    <property type="nucleotide sequence ID" value="NZ_AEUX02000001.1"/>
</dbReference>
<dbReference type="Proteomes" id="UP000003330">
    <property type="component" value="Unassembled WGS sequence"/>
</dbReference>
<evidence type="ECO:0000256" key="2">
    <source>
        <dbReference type="ARBA" id="ARBA00008642"/>
    </source>
</evidence>
<comment type="catalytic activity">
    <reaction evidence="10">
        <text>malonyl-[ACP] + acetyl-CoA + H(+) = 3-oxobutanoyl-[ACP] + CO2 + CoA</text>
        <dbReference type="Rhea" id="RHEA:12080"/>
        <dbReference type="Rhea" id="RHEA-COMP:9623"/>
        <dbReference type="Rhea" id="RHEA-COMP:9625"/>
        <dbReference type="ChEBI" id="CHEBI:15378"/>
        <dbReference type="ChEBI" id="CHEBI:16526"/>
        <dbReference type="ChEBI" id="CHEBI:57287"/>
        <dbReference type="ChEBI" id="CHEBI:57288"/>
        <dbReference type="ChEBI" id="CHEBI:78449"/>
        <dbReference type="ChEBI" id="CHEBI:78450"/>
        <dbReference type="EC" id="2.3.1.180"/>
    </reaction>
    <physiologicalReaction direction="left-to-right" evidence="10">
        <dbReference type="Rhea" id="RHEA:12081"/>
    </physiologicalReaction>
</comment>